<gene>
    <name evidence="1" type="ORF">ASIM_LOCUS7642</name>
</gene>
<evidence type="ECO:0000313" key="1">
    <source>
        <dbReference type="EMBL" id="VDK29669.1"/>
    </source>
</evidence>
<accession>A0A0M3JJR4</accession>
<evidence type="ECO:0000313" key="2">
    <source>
        <dbReference type="Proteomes" id="UP000267096"/>
    </source>
</evidence>
<reference evidence="3" key="1">
    <citation type="submission" date="2017-02" db="UniProtKB">
        <authorList>
            <consortium name="WormBaseParasite"/>
        </authorList>
    </citation>
    <scope>IDENTIFICATION</scope>
</reference>
<evidence type="ECO:0000313" key="3">
    <source>
        <dbReference type="WBParaSite" id="ASIM_0000788501-mRNA-1"/>
    </source>
</evidence>
<dbReference type="WBParaSite" id="ASIM_0000788501-mRNA-1">
    <property type="protein sequence ID" value="ASIM_0000788501-mRNA-1"/>
    <property type="gene ID" value="ASIM_0000788501"/>
</dbReference>
<organism evidence="3">
    <name type="scientific">Anisakis simplex</name>
    <name type="common">Herring worm</name>
    <dbReference type="NCBI Taxonomy" id="6269"/>
    <lineage>
        <taxon>Eukaryota</taxon>
        <taxon>Metazoa</taxon>
        <taxon>Ecdysozoa</taxon>
        <taxon>Nematoda</taxon>
        <taxon>Chromadorea</taxon>
        <taxon>Rhabditida</taxon>
        <taxon>Spirurina</taxon>
        <taxon>Ascaridomorpha</taxon>
        <taxon>Ascaridoidea</taxon>
        <taxon>Anisakidae</taxon>
        <taxon>Anisakis</taxon>
        <taxon>Anisakis simplex complex</taxon>
    </lineage>
</organism>
<reference evidence="1 2" key="2">
    <citation type="submission" date="2018-11" db="EMBL/GenBank/DDBJ databases">
        <authorList>
            <consortium name="Pathogen Informatics"/>
        </authorList>
    </citation>
    <scope>NUCLEOTIDE SEQUENCE [LARGE SCALE GENOMIC DNA]</scope>
</reference>
<proteinExistence type="predicted"/>
<dbReference type="AlphaFoldDB" id="A0A0M3JJR4"/>
<keyword evidence="2" id="KW-1185">Reference proteome</keyword>
<name>A0A0M3JJR4_ANISI</name>
<dbReference type="Proteomes" id="UP000267096">
    <property type="component" value="Unassembled WGS sequence"/>
</dbReference>
<protein>
    <submittedName>
        <fullName evidence="3">Transposase</fullName>
    </submittedName>
</protein>
<sequence>MHHLQSCRRRMQPVERFVRRSTQWHIPDSIAESLVLHPEQLNF</sequence>
<dbReference type="EMBL" id="UYRR01018940">
    <property type="protein sequence ID" value="VDK29669.1"/>
    <property type="molecule type" value="Genomic_DNA"/>
</dbReference>